<keyword evidence="6" id="KW-1185">Reference proteome</keyword>
<proteinExistence type="inferred from homology"/>
<name>A0A401Z805_9CHLR</name>
<dbReference type="Gene3D" id="3.40.50.720">
    <property type="entry name" value="NAD(P)-binding Rossmann-like Domain"/>
    <property type="match status" value="1"/>
</dbReference>
<dbReference type="GO" id="GO:0016491">
    <property type="term" value="F:oxidoreductase activity"/>
    <property type="evidence" value="ECO:0007669"/>
    <property type="project" value="UniProtKB-KW"/>
</dbReference>
<evidence type="ECO:0000256" key="1">
    <source>
        <dbReference type="ARBA" id="ARBA00007637"/>
    </source>
</evidence>
<keyword evidence="2" id="KW-0560">Oxidoreductase</keyword>
<dbReference type="InterPro" id="IPR001509">
    <property type="entry name" value="Epimerase_deHydtase"/>
</dbReference>
<dbReference type="AlphaFoldDB" id="A0A401Z805"/>
<evidence type="ECO:0000256" key="2">
    <source>
        <dbReference type="ARBA" id="ARBA00023002"/>
    </source>
</evidence>
<dbReference type="CDD" id="cd08946">
    <property type="entry name" value="SDR_e"/>
    <property type="match status" value="1"/>
</dbReference>
<reference evidence="6" key="1">
    <citation type="submission" date="2018-12" db="EMBL/GenBank/DDBJ databases">
        <title>Tengunoibacter tsumagoiensis gen. nov., sp. nov., Dictyobacter kobayashii sp. nov., D. alpinus sp. nov., and D. joshuensis sp. nov. and description of Dictyobacteraceae fam. nov. within the order Ktedonobacterales isolated from Tengu-no-mugimeshi.</title>
        <authorList>
            <person name="Wang C.M."/>
            <person name="Zheng Y."/>
            <person name="Sakai Y."/>
            <person name="Toyoda A."/>
            <person name="Minakuchi Y."/>
            <person name="Abe K."/>
            <person name="Yokota A."/>
            <person name="Yabe S."/>
        </authorList>
    </citation>
    <scope>NUCLEOTIDE SEQUENCE [LARGE SCALE GENOMIC DNA]</scope>
    <source>
        <strain evidence="6">S-27</strain>
    </source>
</reference>
<dbReference type="EMBL" id="BIFQ01000001">
    <property type="protein sequence ID" value="GCE02972.1"/>
    <property type="molecule type" value="Genomic_DNA"/>
</dbReference>
<sequence>MHVVVTGASGRLGRTVVALLQAKGFKVIGIDKRPCATLPVPLIQLDLCNIDQVQKAMAGADAIVHLGAIPSPGGFPAEVVYSNNILGTFNVFEVADRLGIRRVVYASSVSALGFPFQRLWSEPAYFPIDEAHPLLPQDPYGLSKANGEEIAAAYCRRGAGSAASLRISTIVDEADLSEKFESARIAPENWASSLWSYVEVRDVAHACFLALTTPFEGHLPCFITAAETISEIPTNDLLQRWFPHVPYVVGESSPHWSLLNGSCARDRLGYVPRYRWSDLLLHHHEKVNN</sequence>
<feature type="domain" description="NAD-dependent epimerase/dehydratase" evidence="4">
    <location>
        <begin position="3"/>
        <end position="217"/>
    </location>
</feature>
<gene>
    <name evidence="5" type="ORF">KDAU_03010</name>
</gene>
<evidence type="ECO:0000259" key="4">
    <source>
        <dbReference type="Pfam" id="PF01370"/>
    </source>
</evidence>
<dbReference type="OrthoDB" id="9801056at2"/>
<dbReference type="Proteomes" id="UP000287224">
    <property type="component" value="Unassembled WGS sequence"/>
</dbReference>
<evidence type="ECO:0000256" key="3">
    <source>
        <dbReference type="ARBA" id="ARBA00023027"/>
    </source>
</evidence>
<comment type="similarity">
    <text evidence="1">Belongs to the NAD(P)-dependent epimerase/dehydratase family.</text>
</comment>
<comment type="caution">
    <text evidence="5">The sequence shown here is derived from an EMBL/GenBank/DDBJ whole genome shotgun (WGS) entry which is preliminary data.</text>
</comment>
<dbReference type="InterPro" id="IPR036291">
    <property type="entry name" value="NAD(P)-bd_dom_sf"/>
</dbReference>
<dbReference type="RefSeq" id="WP_160145573.1">
    <property type="nucleotide sequence ID" value="NZ_BIFQ01000001.1"/>
</dbReference>
<organism evidence="5 6">
    <name type="scientific">Dictyobacter aurantiacus</name>
    <dbReference type="NCBI Taxonomy" id="1936993"/>
    <lineage>
        <taxon>Bacteria</taxon>
        <taxon>Bacillati</taxon>
        <taxon>Chloroflexota</taxon>
        <taxon>Ktedonobacteria</taxon>
        <taxon>Ktedonobacterales</taxon>
        <taxon>Dictyobacteraceae</taxon>
        <taxon>Dictyobacter</taxon>
    </lineage>
</organism>
<evidence type="ECO:0000313" key="5">
    <source>
        <dbReference type="EMBL" id="GCE02972.1"/>
    </source>
</evidence>
<dbReference type="SUPFAM" id="SSF51735">
    <property type="entry name" value="NAD(P)-binding Rossmann-fold domains"/>
    <property type="match status" value="1"/>
</dbReference>
<protein>
    <submittedName>
        <fullName evidence="5">NAD-dependent epimerase</fullName>
    </submittedName>
</protein>
<dbReference type="PANTHER" id="PTHR43103:SF5">
    <property type="entry name" value="4-EPIMERASE, PUTATIVE (AFU_ORTHOLOGUE AFUA_7G00360)-RELATED"/>
    <property type="match status" value="1"/>
</dbReference>
<dbReference type="PANTHER" id="PTHR43103">
    <property type="entry name" value="NUCLEOSIDE-DIPHOSPHATE-SUGAR EPIMERASE"/>
    <property type="match status" value="1"/>
</dbReference>
<dbReference type="Pfam" id="PF01370">
    <property type="entry name" value="Epimerase"/>
    <property type="match status" value="1"/>
</dbReference>
<keyword evidence="3" id="KW-0520">NAD</keyword>
<evidence type="ECO:0000313" key="6">
    <source>
        <dbReference type="Proteomes" id="UP000287224"/>
    </source>
</evidence>
<accession>A0A401Z805</accession>